<reference evidence="1 2" key="1">
    <citation type="submission" date="2018-06" db="EMBL/GenBank/DDBJ databases">
        <title>Comparative genomics of Bradyrhizobium nodulating Arachidis hypogaea.</title>
        <authorList>
            <person name="Li Y."/>
        </authorList>
    </citation>
    <scope>NUCLEOTIDE SEQUENCE [LARGE SCALE GENOMIC DNA]</scope>
    <source>
        <strain evidence="1 2">CCBAU 051107</strain>
    </source>
</reference>
<gene>
    <name evidence="1" type="ORF">WN72_08220</name>
</gene>
<dbReference type="RefSeq" id="WP_092218732.1">
    <property type="nucleotide sequence ID" value="NZ_CP030050.1"/>
</dbReference>
<dbReference type="EMBL" id="CP030050">
    <property type="protein sequence ID" value="QOZ66391.1"/>
    <property type="molecule type" value="Genomic_DNA"/>
</dbReference>
<name>A0AAE7NLA6_9BRAD</name>
<evidence type="ECO:0000313" key="2">
    <source>
        <dbReference type="Proteomes" id="UP000594015"/>
    </source>
</evidence>
<evidence type="ECO:0008006" key="3">
    <source>
        <dbReference type="Google" id="ProtNLM"/>
    </source>
</evidence>
<dbReference type="Proteomes" id="UP000594015">
    <property type="component" value="Chromosome"/>
</dbReference>
<sequence>MKKPACRKSQPQRIECVGEGLYGDEWKTRLAAGLGISRSQLFEWRSGANKTTRRDIDAELIALIARERDASNERGLKLSRLRAKLLLMIGADDAS</sequence>
<dbReference type="AlphaFoldDB" id="A0AAE7NLA6"/>
<organism evidence="1 2">
    <name type="scientific">Bradyrhizobium arachidis</name>
    <dbReference type="NCBI Taxonomy" id="858423"/>
    <lineage>
        <taxon>Bacteria</taxon>
        <taxon>Pseudomonadati</taxon>
        <taxon>Pseudomonadota</taxon>
        <taxon>Alphaproteobacteria</taxon>
        <taxon>Hyphomicrobiales</taxon>
        <taxon>Nitrobacteraceae</taxon>
        <taxon>Bradyrhizobium</taxon>
    </lineage>
</organism>
<proteinExistence type="predicted"/>
<dbReference type="KEGG" id="barh:WN72_08220"/>
<accession>A0AAE7NLA6</accession>
<protein>
    <recommendedName>
        <fullName evidence="3">Transposase</fullName>
    </recommendedName>
</protein>
<evidence type="ECO:0000313" key="1">
    <source>
        <dbReference type="EMBL" id="QOZ66391.1"/>
    </source>
</evidence>